<proteinExistence type="predicted"/>
<dbReference type="InterPro" id="IPR051698">
    <property type="entry name" value="Transposase_11-like"/>
</dbReference>
<dbReference type="Pfam" id="PF01609">
    <property type="entry name" value="DDE_Tnp_1"/>
    <property type="match status" value="1"/>
</dbReference>
<dbReference type="RefSeq" id="WP_387886516.1">
    <property type="nucleotide sequence ID" value="NZ_JBIAWJ010000006.1"/>
</dbReference>
<dbReference type="InterPro" id="IPR002559">
    <property type="entry name" value="Transposase_11"/>
</dbReference>
<evidence type="ECO:0000313" key="3">
    <source>
        <dbReference type="EMBL" id="MFF4522626.1"/>
    </source>
</evidence>
<dbReference type="PANTHER" id="PTHR30298">
    <property type="entry name" value="H REPEAT-ASSOCIATED PREDICTED TRANSPOSASE"/>
    <property type="match status" value="1"/>
</dbReference>
<dbReference type="NCBIfam" id="NF033564">
    <property type="entry name" value="transpos_ISAs1"/>
    <property type="match status" value="1"/>
</dbReference>
<gene>
    <name evidence="3" type="ORF">ACFY1D_14500</name>
</gene>
<keyword evidence="4" id="KW-1185">Reference proteome</keyword>
<accession>A0ABW6UGR8</accession>
<comment type="caution">
    <text evidence="3">The sequence shown here is derived from an EMBL/GenBank/DDBJ whole genome shotgun (WGS) entry which is preliminary data.</text>
</comment>
<dbReference type="EMBL" id="JBIAWJ010000006">
    <property type="protein sequence ID" value="MFF4522626.1"/>
    <property type="molecule type" value="Genomic_DNA"/>
</dbReference>
<feature type="domain" description="Transposase IS4-like" evidence="2">
    <location>
        <begin position="49"/>
        <end position="161"/>
    </location>
</feature>
<name>A0ABW6UGR8_9ACTN</name>
<dbReference type="Proteomes" id="UP001602058">
    <property type="component" value="Unassembled WGS sequence"/>
</dbReference>
<evidence type="ECO:0000313" key="4">
    <source>
        <dbReference type="Proteomes" id="UP001602058"/>
    </source>
</evidence>
<sequence>MRLDPLFLKRPLPAETTVRRLLGRIDGDALDLAVGHRLADRRSRTEGRLRGLAIDRKSLRGAARAKRHKIHLLAALDHTTGLVLAQLDVQDKTNEITCFPPLLATVADLAGVVVTSDALHTQRENADYLLSREAHYILIVKRNQKKLRSSSKPFHGGSPAPGPYGELRPRTLGNQVDQGGHGQQPAVPGGQADYPDQAPPH</sequence>
<dbReference type="PANTHER" id="PTHR30298:SF0">
    <property type="entry name" value="PROTEIN YBFL-RELATED"/>
    <property type="match status" value="1"/>
</dbReference>
<reference evidence="3 4" key="1">
    <citation type="submission" date="2024-10" db="EMBL/GenBank/DDBJ databases">
        <title>The Natural Products Discovery Center: Release of the First 8490 Sequenced Strains for Exploring Actinobacteria Biosynthetic Diversity.</title>
        <authorList>
            <person name="Kalkreuter E."/>
            <person name="Kautsar S.A."/>
            <person name="Yang D."/>
            <person name="Bader C.D."/>
            <person name="Teijaro C.N."/>
            <person name="Fluegel L."/>
            <person name="Davis C.M."/>
            <person name="Simpson J.R."/>
            <person name="Lauterbach L."/>
            <person name="Steele A.D."/>
            <person name="Gui C."/>
            <person name="Meng S."/>
            <person name="Li G."/>
            <person name="Viehrig K."/>
            <person name="Ye F."/>
            <person name="Su P."/>
            <person name="Kiefer A.F."/>
            <person name="Nichols A."/>
            <person name="Cepeda A.J."/>
            <person name="Yan W."/>
            <person name="Fan B."/>
            <person name="Jiang Y."/>
            <person name="Adhikari A."/>
            <person name="Zheng C.-J."/>
            <person name="Schuster L."/>
            <person name="Cowan T.M."/>
            <person name="Smanski M.J."/>
            <person name="Chevrette M.G."/>
            <person name="De Carvalho L.P.S."/>
            <person name="Shen B."/>
        </authorList>
    </citation>
    <scope>NUCLEOTIDE SEQUENCE [LARGE SCALE GENOMIC DNA]</scope>
    <source>
        <strain evidence="3 4">NPDC001390</strain>
    </source>
</reference>
<dbReference type="InterPro" id="IPR047647">
    <property type="entry name" value="ISAs1_transpos"/>
</dbReference>
<evidence type="ECO:0000259" key="2">
    <source>
        <dbReference type="Pfam" id="PF01609"/>
    </source>
</evidence>
<evidence type="ECO:0000256" key="1">
    <source>
        <dbReference type="SAM" id="MobiDB-lite"/>
    </source>
</evidence>
<protein>
    <submittedName>
        <fullName evidence="3">ISAs1 family transposase</fullName>
    </submittedName>
</protein>
<organism evidence="3 4">
    <name type="scientific">Streptomyces bluensis</name>
    <dbReference type="NCBI Taxonomy" id="33897"/>
    <lineage>
        <taxon>Bacteria</taxon>
        <taxon>Bacillati</taxon>
        <taxon>Actinomycetota</taxon>
        <taxon>Actinomycetes</taxon>
        <taxon>Kitasatosporales</taxon>
        <taxon>Streptomycetaceae</taxon>
        <taxon>Streptomyces</taxon>
    </lineage>
</organism>
<feature type="region of interest" description="Disordered" evidence="1">
    <location>
        <begin position="148"/>
        <end position="201"/>
    </location>
</feature>